<keyword evidence="4" id="KW-1185">Reference proteome</keyword>
<organism evidence="3 4">
    <name type="scientific">Anaerorhabdus furcosa</name>
    <dbReference type="NCBI Taxonomy" id="118967"/>
    <lineage>
        <taxon>Bacteria</taxon>
        <taxon>Bacillati</taxon>
        <taxon>Bacillota</taxon>
        <taxon>Erysipelotrichia</taxon>
        <taxon>Erysipelotrichales</taxon>
        <taxon>Erysipelotrichaceae</taxon>
        <taxon>Anaerorhabdus</taxon>
    </lineage>
</organism>
<feature type="domain" description="Calcineurin-like phosphoesterase" evidence="2">
    <location>
        <begin position="53"/>
        <end position="223"/>
    </location>
</feature>
<accession>A0A1T4QB18</accession>
<dbReference type="OrthoDB" id="9780884at2"/>
<dbReference type="EMBL" id="FUWY01000009">
    <property type="protein sequence ID" value="SKA00972.1"/>
    <property type="molecule type" value="Genomic_DNA"/>
</dbReference>
<evidence type="ECO:0000259" key="2">
    <source>
        <dbReference type="Pfam" id="PF00149"/>
    </source>
</evidence>
<name>A0A1T4QB18_9FIRM</name>
<reference evidence="4" key="1">
    <citation type="submission" date="2017-02" db="EMBL/GenBank/DDBJ databases">
        <authorList>
            <person name="Varghese N."/>
            <person name="Submissions S."/>
        </authorList>
    </citation>
    <scope>NUCLEOTIDE SEQUENCE [LARGE SCALE GENOMIC DNA]</scope>
    <source>
        <strain evidence="4">ATCC 25662</strain>
    </source>
</reference>
<dbReference type="AlphaFoldDB" id="A0A1T4QB18"/>
<dbReference type="Gene3D" id="3.60.21.10">
    <property type="match status" value="1"/>
</dbReference>
<protein>
    <recommendedName>
        <fullName evidence="2">Calcineurin-like phosphoesterase domain-containing protein</fullName>
    </recommendedName>
</protein>
<dbReference type="GO" id="GO:0016020">
    <property type="term" value="C:membrane"/>
    <property type="evidence" value="ECO:0007669"/>
    <property type="project" value="GOC"/>
</dbReference>
<evidence type="ECO:0000313" key="4">
    <source>
        <dbReference type="Proteomes" id="UP000243297"/>
    </source>
</evidence>
<evidence type="ECO:0000313" key="3">
    <source>
        <dbReference type="EMBL" id="SKA00972.1"/>
    </source>
</evidence>
<sequence>MKVWQKILLIFTLLVFLIGGLYYDTFYVAPSRFKVRYETISSTKIPTQLNDVNILFFSDVHYNNFMDEIRFNEVIQLINDTSADIVVFVGDLFDHPSNNIPSEEVLQKITEQLKSISAPLGKFAVLGNHDLESETTKEMISSVLHRADFEIITNRSIMIRNKGSEAINLIGLDSQLLGIPDLNTAFATVSPNSFNIVVSHTPDIADSLTPDLVDLQVSGHSHGGQVYFPIIGAFYTAPYAEIYNKGKYKINDQFVLDVMNGIGTTKMDIRFLSDAEVVVYRLKKTIEPTPTPTTE</sequence>
<keyword evidence="1" id="KW-0812">Transmembrane</keyword>
<dbReference type="InterPro" id="IPR004843">
    <property type="entry name" value="Calcineurin-like_PHP"/>
</dbReference>
<dbReference type="Pfam" id="PF00149">
    <property type="entry name" value="Metallophos"/>
    <property type="match status" value="1"/>
</dbReference>
<keyword evidence="1" id="KW-0472">Membrane</keyword>
<dbReference type="InterPro" id="IPR029052">
    <property type="entry name" value="Metallo-depent_PP-like"/>
</dbReference>
<evidence type="ECO:0000256" key="1">
    <source>
        <dbReference type="SAM" id="Phobius"/>
    </source>
</evidence>
<dbReference type="PANTHER" id="PTHR31302">
    <property type="entry name" value="TRANSMEMBRANE PROTEIN WITH METALLOPHOSPHOESTERASE DOMAIN-RELATED"/>
    <property type="match status" value="1"/>
</dbReference>
<dbReference type="Proteomes" id="UP000243297">
    <property type="component" value="Unassembled WGS sequence"/>
</dbReference>
<dbReference type="GO" id="GO:0008758">
    <property type="term" value="F:UDP-2,3-diacylglucosamine hydrolase activity"/>
    <property type="evidence" value="ECO:0007669"/>
    <property type="project" value="TreeGrafter"/>
</dbReference>
<feature type="transmembrane region" description="Helical" evidence="1">
    <location>
        <begin position="7"/>
        <end position="23"/>
    </location>
</feature>
<dbReference type="GO" id="GO:0009245">
    <property type="term" value="P:lipid A biosynthetic process"/>
    <property type="evidence" value="ECO:0007669"/>
    <property type="project" value="TreeGrafter"/>
</dbReference>
<keyword evidence="1" id="KW-1133">Transmembrane helix</keyword>
<dbReference type="SUPFAM" id="SSF56300">
    <property type="entry name" value="Metallo-dependent phosphatases"/>
    <property type="match status" value="1"/>
</dbReference>
<dbReference type="InterPro" id="IPR051158">
    <property type="entry name" value="Metallophosphoesterase_sf"/>
</dbReference>
<dbReference type="RefSeq" id="WP_078712770.1">
    <property type="nucleotide sequence ID" value="NZ_FUWY01000009.1"/>
</dbReference>
<dbReference type="CDD" id="cd07385">
    <property type="entry name" value="MPP_YkuE_C"/>
    <property type="match status" value="1"/>
</dbReference>
<dbReference type="PANTHER" id="PTHR31302:SF25">
    <property type="entry name" value="PHOSPHOESTERASE"/>
    <property type="match status" value="1"/>
</dbReference>
<proteinExistence type="predicted"/>
<gene>
    <name evidence="3" type="ORF">SAMN02745191_2385</name>
</gene>